<name>A0A3D8L0R3_9BACT</name>
<proteinExistence type="predicted"/>
<evidence type="ECO:0000313" key="2">
    <source>
        <dbReference type="Proteomes" id="UP000256708"/>
    </source>
</evidence>
<protein>
    <submittedName>
        <fullName evidence="1">Uncharacterized protein</fullName>
    </submittedName>
</protein>
<organism evidence="1 2">
    <name type="scientific">Pontibacter diazotrophicus</name>
    <dbReference type="NCBI Taxonomy" id="1400979"/>
    <lineage>
        <taxon>Bacteria</taxon>
        <taxon>Pseudomonadati</taxon>
        <taxon>Bacteroidota</taxon>
        <taxon>Cytophagia</taxon>
        <taxon>Cytophagales</taxon>
        <taxon>Hymenobacteraceae</taxon>
        <taxon>Pontibacter</taxon>
    </lineage>
</organism>
<comment type="caution">
    <text evidence="1">The sequence shown here is derived from an EMBL/GenBank/DDBJ whole genome shotgun (WGS) entry which is preliminary data.</text>
</comment>
<gene>
    <name evidence="1" type="ORF">DXT99_25650</name>
</gene>
<sequence>MKNIQLTATVQQNRLYQQLPSASGIELVGDSYYVVGDDSPFLYQLDEQYNLTQRHVLFDTADFATGRIPKSLKPDLEGMAHFKYGRDEMLLLLGSGASTARNRAFLVNITDGMVVQELDLSRLYTFLKQVLRIEAEGVLNLEGLSMDDTYTYMMQRGLGTGTNMLLRFDSNDFKGFLMNNDEIPPVAVYHFALPEMGGDMAGFSGAYALDDRLFFTASVESTQNAIEDGEVQGSMVGMIDLNALPYATDAANPLQVPTVQLTNSDGSVYKGKAESLVVKSRTGDTYDVVVVSDDDLGGSELLELQLEVRE</sequence>
<dbReference type="EMBL" id="QRGR01000050">
    <property type="protein sequence ID" value="RDV10787.1"/>
    <property type="molecule type" value="Genomic_DNA"/>
</dbReference>
<accession>A0A3D8L0R3</accession>
<dbReference type="Proteomes" id="UP000256708">
    <property type="component" value="Unassembled WGS sequence"/>
</dbReference>
<reference evidence="2" key="1">
    <citation type="submission" date="2018-08" db="EMBL/GenBank/DDBJ databases">
        <authorList>
            <person name="Liu Z.-W."/>
            <person name="Du Z.-J."/>
        </authorList>
    </citation>
    <scope>NUCLEOTIDE SEQUENCE [LARGE SCALE GENOMIC DNA]</scope>
    <source>
        <strain evidence="2">H4X</strain>
    </source>
</reference>
<dbReference type="InterPro" id="IPR053851">
    <property type="entry name" value="DUF6929"/>
</dbReference>
<dbReference type="OrthoDB" id="6710009at2"/>
<dbReference type="AlphaFoldDB" id="A0A3D8L0R3"/>
<keyword evidence="2" id="KW-1185">Reference proteome</keyword>
<evidence type="ECO:0000313" key="1">
    <source>
        <dbReference type="EMBL" id="RDV10787.1"/>
    </source>
</evidence>
<dbReference type="Pfam" id="PF22000">
    <property type="entry name" value="DUF6929"/>
    <property type="match status" value="1"/>
</dbReference>